<organism evidence="3 4">
    <name type="scientific">Caenispirillum bisanense</name>
    <dbReference type="NCBI Taxonomy" id="414052"/>
    <lineage>
        <taxon>Bacteria</taxon>
        <taxon>Pseudomonadati</taxon>
        <taxon>Pseudomonadota</taxon>
        <taxon>Alphaproteobacteria</taxon>
        <taxon>Rhodospirillales</taxon>
        <taxon>Novispirillaceae</taxon>
        <taxon>Caenispirillum</taxon>
    </lineage>
</organism>
<comment type="subcellular location">
    <subcellularLocation>
        <location evidence="2">Cytoplasm</location>
    </subcellularLocation>
</comment>
<dbReference type="AlphaFoldDB" id="A0A286GAB4"/>
<gene>
    <name evidence="2" type="primary">rsfS</name>
    <name evidence="3" type="ORF">SAMN05421508_102440</name>
</gene>
<dbReference type="InterPro" id="IPR004394">
    <property type="entry name" value="Iojap/RsfS/C7orf30"/>
</dbReference>
<dbReference type="Gene3D" id="3.30.460.10">
    <property type="entry name" value="Beta Polymerase, domain 2"/>
    <property type="match status" value="1"/>
</dbReference>
<reference evidence="4" key="1">
    <citation type="submission" date="2017-09" db="EMBL/GenBank/DDBJ databases">
        <authorList>
            <person name="Varghese N."/>
            <person name="Submissions S."/>
        </authorList>
    </citation>
    <scope>NUCLEOTIDE SEQUENCE [LARGE SCALE GENOMIC DNA]</scope>
    <source>
        <strain evidence="4">USBA 140</strain>
    </source>
</reference>
<dbReference type="PANTHER" id="PTHR21043">
    <property type="entry name" value="IOJAP SUPERFAMILY ORTHOLOG"/>
    <property type="match status" value="1"/>
</dbReference>
<dbReference type="GO" id="GO:0005737">
    <property type="term" value="C:cytoplasm"/>
    <property type="evidence" value="ECO:0007669"/>
    <property type="project" value="UniProtKB-SubCell"/>
</dbReference>
<dbReference type="InterPro" id="IPR043519">
    <property type="entry name" value="NT_sf"/>
</dbReference>
<comment type="similarity">
    <text evidence="1 2">Belongs to the Iojap/RsfS family.</text>
</comment>
<evidence type="ECO:0000256" key="1">
    <source>
        <dbReference type="ARBA" id="ARBA00010574"/>
    </source>
</evidence>
<proteinExistence type="inferred from homology"/>
<dbReference type="Pfam" id="PF02410">
    <property type="entry name" value="RsfS"/>
    <property type="match status" value="1"/>
</dbReference>
<dbReference type="NCBIfam" id="TIGR00090">
    <property type="entry name" value="rsfS_iojap_ybeB"/>
    <property type="match status" value="1"/>
</dbReference>
<dbReference type="EMBL" id="OCNJ01000002">
    <property type="protein sequence ID" value="SOD92448.1"/>
    <property type="molecule type" value="Genomic_DNA"/>
</dbReference>
<dbReference type="GO" id="GO:0017148">
    <property type="term" value="P:negative regulation of translation"/>
    <property type="evidence" value="ECO:0007669"/>
    <property type="project" value="UniProtKB-UniRule"/>
</dbReference>
<sequence>MTTARPNLMERPINTDRHVPLDPAQVVELVETILEDSKAEDVLVIDLAGKSSIAEYMVIASGRSSRQVASAAEHIVEKLKAVGLLPSIEGKAAGDWVLVDAGDVVVHLFRPEVRAFYNLEKMWGVANPARPPVAPDAAAQAAFMA</sequence>
<dbReference type="PANTHER" id="PTHR21043:SF0">
    <property type="entry name" value="MITOCHONDRIAL ASSEMBLY OF RIBOSOMAL LARGE SUBUNIT PROTEIN 1"/>
    <property type="match status" value="1"/>
</dbReference>
<dbReference type="GO" id="GO:0042256">
    <property type="term" value="P:cytosolic ribosome assembly"/>
    <property type="evidence" value="ECO:0007669"/>
    <property type="project" value="UniProtKB-UniRule"/>
</dbReference>
<keyword evidence="2" id="KW-0963">Cytoplasm</keyword>
<dbReference type="Proteomes" id="UP000219621">
    <property type="component" value="Unassembled WGS sequence"/>
</dbReference>
<dbReference type="SUPFAM" id="SSF81301">
    <property type="entry name" value="Nucleotidyltransferase"/>
    <property type="match status" value="1"/>
</dbReference>
<dbReference type="GO" id="GO:0043023">
    <property type="term" value="F:ribosomal large subunit binding"/>
    <property type="evidence" value="ECO:0007669"/>
    <property type="project" value="TreeGrafter"/>
</dbReference>
<name>A0A286GAB4_9PROT</name>
<protein>
    <recommendedName>
        <fullName evidence="2">Ribosomal silencing factor RsfS</fullName>
    </recommendedName>
</protein>
<keyword evidence="2" id="KW-0678">Repressor</keyword>
<comment type="function">
    <text evidence="2">Functions as a ribosomal silencing factor. Interacts with ribosomal protein uL14 (rplN), blocking formation of intersubunit bridge B8. Prevents association of the 30S and 50S ribosomal subunits and the formation of functional ribosomes, thus repressing translation.</text>
</comment>
<dbReference type="GO" id="GO:0090071">
    <property type="term" value="P:negative regulation of ribosome biogenesis"/>
    <property type="evidence" value="ECO:0007669"/>
    <property type="project" value="UniProtKB-UniRule"/>
</dbReference>
<accession>A0A286GAB4</accession>
<evidence type="ECO:0000256" key="2">
    <source>
        <dbReference type="HAMAP-Rule" id="MF_01477"/>
    </source>
</evidence>
<evidence type="ECO:0000313" key="4">
    <source>
        <dbReference type="Proteomes" id="UP000219621"/>
    </source>
</evidence>
<evidence type="ECO:0000313" key="3">
    <source>
        <dbReference type="EMBL" id="SOD92448.1"/>
    </source>
</evidence>
<keyword evidence="2" id="KW-0810">Translation regulation</keyword>
<comment type="subunit">
    <text evidence="2">Interacts with ribosomal protein uL14 (rplN).</text>
</comment>
<dbReference type="HAMAP" id="MF_01477">
    <property type="entry name" value="Iojap_RsfS"/>
    <property type="match status" value="1"/>
</dbReference>
<keyword evidence="4" id="KW-1185">Reference proteome</keyword>